<keyword evidence="5 14" id="KW-0812">Transmembrane</keyword>
<dbReference type="PANTHER" id="PTHR32080">
    <property type="entry name" value="ANTIFUNGAL PROTEIN GINKBILOBIN-2-LIKE"/>
    <property type="match status" value="1"/>
</dbReference>
<evidence type="ECO:0000256" key="8">
    <source>
        <dbReference type="ARBA" id="ARBA00022949"/>
    </source>
</evidence>
<reference evidence="17" key="1">
    <citation type="submission" date="2018-01" db="EMBL/GenBank/DDBJ databases">
        <authorList>
            <person name="Mao J.F."/>
        </authorList>
    </citation>
    <scope>NUCLEOTIDE SEQUENCE</scope>
    <source>
        <strain evidence="17">Huo1</strain>
        <tissue evidence="17">Leaf</tissue>
    </source>
</reference>
<feature type="chain" id="PRO_5036469930" description="Gnk2-homologous domain-containing protein" evidence="15">
    <location>
        <begin position="26"/>
        <end position="332"/>
    </location>
</feature>
<keyword evidence="11" id="KW-1015">Disulfide bond</keyword>
<keyword evidence="4" id="KW-0945">Host-virus interaction</keyword>
<dbReference type="PANTHER" id="PTHR32080:SF31">
    <property type="entry name" value="PLASMODESMATA-LOCATED PROTEIN 6"/>
    <property type="match status" value="1"/>
</dbReference>
<dbReference type="GO" id="GO:0009506">
    <property type="term" value="C:plasmodesma"/>
    <property type="evidence" value="ECO:0007669"/>
    <property type="project" value="UniProtKB-SubCell"/>
</dbReference>
<evidence type="ECO:0000256" key="13">
    <source>
        <dbReference type="ARBA" id="ARBA00038393"/>
    </source>
</evidence>
<evidence type="ECO:0000256" key="4">
    <source>
        <dbReference type="ARBA" id="ARBA00022581"/>
    </source>
</evidence>
<dbReference type="CDD" id="cd23509">
    <property type="entry name" value="Gnk2-like"/>
    <property type="match status" value="2"/>
</dbReference>
<evidence type="ECO:0000313" key="18">
    <source>
        <dbReference type="Proteomes" id="UP000298416"/>
    </source>
</evidence>
<comment type="caution">
    <text evidence="17">The sequence shown here is derived from an EMBL/GenBank/DDBJ whole genome shotgun (WGS) entry which is preliminary data.</text>
</comment>
<dbReference type="GO" id="GO:0042742">
    <property type="term" value="P:defense response to bacterium"/>
    <property type="evidence" value="ECO:0007669"/>
    <property type="project" value="TreeGrafter"/>
</dbReference>
<evidence type="ECO:0000256" key="12">
    <source>
        <dbReference type="ARBA" id="ARBA00024184"/>
    </source>
</evidence>
<dbReference type="Proteomes" id="UP000298416">
    <property type="component" value="Unassembled WGS sequence"/>
</dbReference>
<comment type="subcellular location">
    <subcellularLocation>
        <location evidence="12">Cell junction</location>
        <location evidence="12">Plasmodesma</location>
    </subcellularLocation>
    <subcellularLocation>
        <location evidence="1">Cell membrane</location>
        <topology evidence="1">Single-pass type I membrane protein</topology>
    </subcellularLocation>
</comment>
<name>A0A8X8XE85_SALSN</name>
<evidence type="ECO:0000256" key="5">
    <source>
        <dbReference type="ARBA" id="ARBA00022692"/>
    </source>
</evidence>
<accession>A0A8X8XE85</accession>
<dbReference type="Gene3D" id="3.30.430.20">
    <property type="entry name" value="Gnk2 domain, C-X8-C-X2-C motif"/>
    <property type="match status" value="2"/>
</dbReference>
<dbReference type="InterPro" id="IPR051378">
    <property type="entry name" value="Cell2Cell_Antifungal"/>
</dbReference>
<evidence type="ECO:0000256" key="14">
    <source>
        <dbReference type="SAM" id="Phobius"/>
    </source>
</evidence>
<keyword evidence="18" id="KW-1185">Reference proteome</keyword>
<dbReference type="GO" id="GO:0005886">
    <property type="term" value="C:plasma membrane"/>
    <property type="evidence" value="ECO:0007669"/>
    <property type="project" value="UniProtKB-SubCell"/>
</dbReference>
<dbReference type="InterPro" id="IPR038408">
    <property type="entry name" value="GNK2_sf"/>
</dbReference>
<dbReference type="PROSITE" id="PS51473">
    <property type="entry name" value="GNK2"/>
    <property type="match status" value="2"/>
</dbReference>
<dbReference type="FunFam" id="3.30.430.20:FF:000001">
    <property type="entry name" value="cysteine-rich repeat secretory protein 3"/>
    <property type="match status" value="1"/>
</dbReference>
<organism evidence="17">
    <name type="scientific">Salvia splendens</name>
    <name type="common">Scarlet sage</name>
    <dbReference type="NCBI Taxonomy" id="180675"/>
    <lineage>
        <taxon>Eukaryota</taxon>
        <taxon>Viridiplantae</taxon>
        <taxon>Streptophyta</taxon>
        <taxon>Embryophyta</taxon>
        <taxon>Tracheophyta</taxon>
        <taxon>Spermatophyta</taxon>
        <taxon>Magnoliopsida</taxon>
        <taxon>eudicotyledons</taxon>
        <taxon>Gunneridae</taxon>
        <taxon>Pentapetalae</taxon>
        <taxon>asterids</taxon>
        <taxon>lamiids</taxon>
        <taxon>Lamiales</taxon>
        <taxon>Lamiaceae</taxon>
        <taxon>Nepetoideae</taxon>
        <taxon>Mentheae</taxon>
        <taxon>Salviinae</taxon>
        <taxon>Salvia</taxon>
        <taxon>Salvia subgen. Calosphace</taxon>
        <taxon>core Calosphace</taxon>
    </lineage>
</organism>
<reference evidence="17" key="2">
    <citation type="submission" date="2020-08" db="EMBL/GenBank/DDBJ databases">
        <title>Plant Genome Project.</title>
        <authorList>
            <person name="Zhang R.-G."/>
        </authorList>
    </citation>
    <scope>NUCLEOTIDE SEQUENCE</scope>
    <source>
        <strain evidence="17">Huo1</strain>
        <tissue evidence="17">Leaf</tissue>
    </source>
</reference>
<evidence type="ECO:0000256" key="2">
    <source>
        <dbReference type="ARBA" id="ARBA00022448"/>
    </source>
</evidence>
<evidence type="ECO:0000256" key="11">
    <source>
        <dbReference type="ARBA" id="ARBA00023157"/>
    </source>
</evidence>
<comment type="similarity">
    <text evidence="13">Belongs to the cysteine-rich repeat secretory protein family. Plasmodesmata-located proteins (PDLD) subfamily.</text>
</comment>
<dbReference type="InterPro" id="IPR002902">
    <property type="entry name" value="GNK2"/>
</dbReference>
<evidence type="ECO:0000256" key="15">
    <source>
        <dbReference type="SAM" id="SignalP"/>
    </source>
</evidence>
<feature type="signal peptide" evidence="15">
    <location>
        <begin position="1"/>
        <end position="25"/>
    </location>
</feature>
<evidence type="ECO:0000256" key="10">
    <source>
        <dbReference type="ARBA" id="ARBA00023136"/>
    </source>
</evidence>
<protein>
    <recommendedName>
        <fullName evidence="16">Gnk2-homologous domain-containing protein</fullName>
    </recommendedName>
</protein>
<evidence type="ECO:0000259" key="16">
    <source>
        <dbReference type="PROSITE" id="PS51473"/>
    </source>
</evidence>
<evidence type="ECO:0000256" key="6">
    <source>
        <dbReference type="ARBA" id="ARBA00022729"/>
    </source>
</evidence>
<keyword evidence="8" id="KW-0965">Cell junction</keyword>
<keyword evidence="9 14" id="KW-1133">Transmembrane helix</keyword>
<dbReference type="Pfam" id="PF01657">
    <property type="entry name" value="Stress-antifung"/>
    <property type="match status" value="2"/>
</dbReference>
<dbReference type="EMBL" id="PNBA02000009">
    <property type="protein sequence ID" value="KAG6412995.1"/>
    <property type="molecule type" value="Genomic_DNA"/>
</dbReference>
<evidence type="ECO:0000256" key="7">
    <source>
        <dbReference type="ARBA" id="ARBA00022737"/>
    </source>
</evidence>
<keyword evidence="7" id="KW-0677">Repeat</keyword>
<dbReference type="AlphaFoldDB" id="A0A8X8XE85"/>
<feature type="domain" description="Gnk2-homologous" evidence="16">
    <location>
        <begin position="28"/>
        <end position="132"/>
    </location>
</feature>
<keyword evidence="6 15" id="KW-0732">Signal</keyword>
<gene>
    <name evidence="17" type="ORF">SASPL_125691</name>
</gene>
<sequence>MMRCGEHLWILCALFISLFPDLSTCSWESMIYVGCTQVKYNPGSPYESSLNSVLASLVNSASLSNYNTFKIPTDDNNDAVSGLYQCRGDLSSSDCHSCVANAISRIGGYCMGTCGGALQLDGCFIKYDNASFVGALDKTVVSRKCGPPSGAGNERDAVLAYLGGGGGGQYFRVGGSGRVQGVVQCEQDLSSGQCDECLSEAIQRLRTECATSPWGDVFLAKCYARYSVSQTQAAATGYARPSSESERDDNDETEKTLALFIGLIAGVTMLIVFISFLGKSLQRKDLRFASISIYRREDFYYSCFKNQLRICGTILELSAWFMAFRSNRWTIL</sequence>
<evidence type="ECO:0000256" key="1">
    <source>
        <dbReference type="ARBA" id="ARBA00004251"/>
    </source>
</evidence>
<evidence type="ECO:0000256" key="3">
    <source>
        <dbReference type="ARBA" id="ARBA00022475"/>
    </source>
</evidence>
<keyword evidence="10 14" id="KW-0472">Membrane</keyword>
<proteinExistence type="inferred from homology"/>
<feature type="transmembrane region" description="Helical" evidence="14">
    <location>
        <begin position="257"/>
        <end position="277"/>
    </location>
</feature>
<keyword evidence="2" id="KW-0813">Transport</keyword>
<evidence type="ECO:0000256" key="9">
    <source>
        <dbReference type="ARBA" id="ARBA00022989"/>
    </source>
</evidence>
<keyword evidence="3" id="KW-1003">Cell membrane</keyword>
<feature type="domain" description="Gnk2-homologous" evidence="16">
    <location>
        <begin position="133"/>
        <end position="231"/>
    </location>
</feature>
<evidence type="ECO:0000313" key="17">
    <source>
        <dbReference type="EMBL" id="KAG6412995.1"/>
    </source>
</evidence>